<feature type="region of interest" description="Disordered" evidence="2">
    <location>
        <begin position="342"/>
        <end position="361"/>
    </location>
</feature>
<evidence type="ECO:0000313" key="4">
    <source>
        <dbReference type="EMBL" id="KAK8886639.1"/>
    </source>
</evidence>
<dbReference type="Pfam" id="PF00069">
    <property type="entry name" value="Pkinase"/>
    <property type="match status" value="1"/>
</dbReference>
<dbReference type="Gene3D" id="1.10.510.10">
    <property type="entry name" value="Transferase(Phosphotransferase) domain 1"/>
    <property type="match status" value="1"/>
</dbReference>
<feature type="domain" description="Protein kinase" evidence="3">
    <location>
        <begin position="6"/>
        <end position="273"/>
    </location>
</feature>
<feature type="binding site" evidence="1">
    <location>
        <position position="35"/>
    </location>
    <ligand>
        <name>ATP</name>
        <dbReference type="ChEBI" id="CHEBI:30616"/>
    </ligand>
</feature>
<reference evidence="4 5" key="1">
    <citation type="submission" date="2024-04" db="EMBL/GenBank/DDBJ databases">
        <title>Tritrichomonas musculus Genome.</title>
        <authorList>
            <person name="Alves-Ferreira E."/>
            <person name="Grigg M."/>
            <person name="Lorenzi H."/>
            <person name="Galac M."/>
        </authorList>
    </citation>
    <scope>NUCLEOTIDE SEQUENCE [LARGE SCALE GENOMIC DNA]</scope>
    <source>
        <strain evidence="4 5">EAF2021</strain>
    </source>
</reference>
<dbReference type="InterPro" id="IPR000719">
    <property type="entry name" value="Prot_kinase_dom"/>
</dbReference>
<keyword evidence="5" id="KW-1185">Reference proteome</keyword>
<dbReference type="SMART" id="SM00220">
    <property type="entry name" value="S_TKc"/>
    <property type="match status" value="1"/>
</dbReference>
<evidence type="ECO:0000256" key="1">
    <source>
        <dbReference type="PROSITE-ProRule" id="PRU10141"/>
    </source>
</evidence>
<evidence type="ECO:0000259" key="3">
    <source>
        <dbReference type="PROSITE" id="PS50011"/>
    </source>
</evidence>
<feature type="compositionally biased region" description="Acidic residues" evidence="2">
    <location>
        <begin position="349"/>
        <end position="361"/>
    </location>
</feature>
<dbReference type="PANTHER" id="PTHR44329:SF214">
    <property type="entry name" value="PROTEIN KINASE DOMAIN-CONTAINING PROTEIN"/>
    <property type="match status" value="1"/>
</dbReference>
<dbReference type="PROSITE" id="PS50011">
    <property type="entry name" value="PROTEIN_KINASE_DOM"/>
    <property type="match status" value="1"/>
</dbReference>
<evidence type="ECO:0000313" key="5">
    <source>
        <dbReference type="Proteomes" id="UP001470230"/>
    </source>
</evidence>
<accession>A0ABR2K6F0</accession>
<proteinExistence type="predicted"/>
<comment type="caution">
    <text evidence="4">The sequence shown here is derived from an EMBL/GenBank/DDBJ whole genome shotgun (WGS) entry which is preliminary data.</text>
</comment>
<keyword evidence="1" id="KW-0067">ATP-binding</keyword>
<dbReference type="PROSITE" id="PS00107">
    <property type="entry name" value="PROTEIN_KINASE_ATP"/>
    <property type="match status" value="1"/>
</dbReference>
<sequence length="361" mass="41853">MTSTNQNLSIPIGKGSFGYVNLIFNSDKEDLIARKVLINYPQAEKYIRREIENLNSLKNSYGFVHMISHEKNGTNYVVDMDFMPSGSLKLMLKNVLSNKNIDGYDSTQEIIVAYGIAYEMAKMHRLNKIHRDLKPDNILLDHNLFPHICDFGLARDYNSDQTDITRCGTRNYLAPEVLNSNKKITIQSDVYMLGMTMYEMVELAYPYQGLTEEAVKYRIFHHILPEFSEVNKNHRLIPVIKQCWEDDPAKRPTMEKLAELLSNIFDNDPDEFLDKDRFTKYVNFLKEMDTKDRNEISPCGTIKNLRIAAQRGNPFSIQLLVEAQNAKFNFQQETARIEKILRKSAGSDNSDEEEEYEPDLF</sequence>
<dbReference type="PANTHER" id="PTHR44329">
    <property type="entry name" value="SERINE/THREONINE-PROTEIN KINASE TNNI3K-RELATED"/>
    <property type="match status" value="1"/>
</dbReference>
<gene>
    <name evidence="4" type="ORF">M9Y10_042105</name>
</gene>
<organism evidence="4 5">
    <name type="scientific">Tritrichomonas musculus</name>
    <dbReference type="NCBI Taxonomy" id="1915356"/>
    <lineage>
        <taxon>Eukaryota</taxon>
        <taxon>Metamonada</taxon>
        <taxon>Parabasalia</taxon>
        <taxon>Tritrichomonadida</taxon>
        <taxon>Tritrichomonadidae</taxon>
        <taxon>Tritrichomonas</taxon>
    </lineage>
</organism>
<evidence type="ECO:0000256" key="2">
    <source>
        <dbReference type="SAM" id="MobiDB-lite"/>
    </source>
</evidence>
<name>A0ABR2K6F0_9EUKA</name>
<keyword evidence="1" id="KW-0547">Nucleotide-binding</keyword>
<protein>
    <recommendedName>
        <fullName evidence="3">Protein kinase domain-containing protein</fullName>
    </recommendedName>
</protein>
<dbReference type="Proteomes" id="UP001470230">
    <property type="component" value="Unassembled WGS sequence"/>
</dbReference>
<dbReference type="InterPro" id="IPR017441">
    <property type="entry name" value="Protein_kinase_ATP_BS"/>
</dbReference>
<dbReference type="SUPFAM" id="SSF56112">
    <property type="entry name" value="Protein kinase-like (PK-like)"/>
    <property type="match status" value="1"/>
</dbReference>
<dbReference type="EMBL" id="JAPFFF010000007">
    <property type="protein sequence ID" value="KAK8886639.1"/>
    <property type="molecule type" value="Genomic_DNA"/>
</dbReference>
<dbReference type="InterPro" id="IPR011009">
    <property type="entry name" value="Kinase-like_dom_sf"/>
</dbReference>
<dbReference type="InterPro" id="IPR051681">
    <property type="entry name" value="Ser/Thr_Kinases-Pseudokinases"/>
</dbReference>